<name>A0A7Y9YG53_9ACTN</name>
<accession>A0A7Y9YG53</accession>
<feature type="region of interest" description="Disordered" evidence="1">
    <location>
        <begin position="1"/>
        <end position="21"/>
    </location>
</feature>
<gene>
    <name evidence="2" type="ORF">BKA05_002599</name>
</gene>
<dbReference type="RefSeq" id="WP_218842404.1">
    <property type="nucleotide sequence ID" value="NZ_BAAAPP010000005.1"/>
</dbReference>
<dbReference type="InterPro" id="IPR007061">
    <property type="entry name" value="MST-like"/>
</dbReference>
<organism evidence="2 3">
    <name type="scientific">Nocardioides marinus</name>
    <dbReference type="NCBI Taxonomy" id="374514"/>
    <lineage>
        <taxon>Bacteria</taxon>
        <taxon>Bacillati</taxon>
        <taxon>Actinomycetota</taxon>
        <taxon>Actinomycetes</taxon>
        <taxon>Propionibacteriales</taxon>
        <taxon>Nocardioidaceae</taxon>
        <taxon>Nocardioides</taxon>
    </lineage>
</organism>
<sequence>MSDMWLPQDEDPRMQAGPTRGEKETVLGYLEHYRATLELKCGGLSPAQMATASVPPSRMSLLGMVRHLARVEHHWARRVLEGETGLERLFQSEDAGFTLPDTVEAAYVDEAWARWREEVAHARSVADAMAMDALVEVHGERIEVRDVLVHLVEEYARHLGHVDLLRECLDGRVGQ</sequence>
<dbReference type="AlphaFoldDB" id="A0A7Y9YG53"/>
<dbReference type="Pfam" id="PF04978">
    <property type="entry name" value="MST"/>
    <property type="match status" value="1"/>
</dbReference>
<protein>
    <submittedName>
        <fullName evidence="2">Putative damage-inducible protein DinB</fullName>
    </submittedName>
</protein>
<dbReference type="SUPFAM" id="SSF109854">
    <property type="entry name" value="DinB/YfiT-like putative metalloenzymes"/>
    <property type="match status" value="1"/>
</dbReference>
<dbReference type="InterPro" id="IPR034660">
    <property type="entry name" value="DinB/YfiT-like"/>
</dbReference>
<keyword evidence="3" id="KW-1185">Reference proteome</keyword>
<evidence type="ECO:0000313" key="2">
    <source>
        <dbReference type="EMBL" id="NYI11084.1"/>
    </source>
</evidence>
<comment type="caution">
    <text evidence="2">The sequence shown here is derived from an EMBL/GenBank/DDBJ whole genome shotgun (WGS) entry which is preliminary data.</text>
</comment>
<evidence type="ECO:0000313" key="3">
    <source>
        <dbReference type="Proteomes" id="UP000537326"/>
    </source>
</evidence>
<reference evidence="2 3" key="1">
    <citation type="submission" date="2020-07" db="EMBL/GenBank/DDBJ databases">
        <title>Sequencing the genomes of 1000 actinobacteria strains.</title>
        <authorList>
            <person name="Klenk H.-P."/>
        </authorList>
    </citation>
    <scope>NUCLEOTIDE SEQUENCE [LARGE SCALE GENOMIC DNA]</scope>
    <source>
        <strain evidence="2 3">DSM 18248</strain>
    </source>
</reference>
<evidence type="ECO:0000256" key="1">
    <source>
        <dbReference type="SAM" id="MobiDB-lite"/>
    </source>
</evidence>
<dbReference type="EMBL" id="JACBZI010000001">
    <property type="protein sequence ID" value="NYI11084.1"/>
    <property type="molecule type" value="Genomic_DNA"/>
</dbReference>
<dbReference type="Gene3D" id="1.20.120.450">
    <property type="entry name" value="dinb family like domain"/>
    <property type="match status" value="1"/>
</dbReference>
<dbReference type="Proteomes" id="UP000537326">
    <property type="component" value="Unassembled WGS sequence"/>
</dbReference>
<proteinExistence type="predicted"/>